<dbReference type="AlphaFoldDB" id="A0A9W9HBT4"/>
<reference evidence="1" key="1">
    <citation type="submission" date="2022-11" db="EMBL/GenBank/DDBJ databases">
        <authorList>
            <person name="Petersen C."/>
        </authorList>
    </citation>
    <scope>NUCLEOTIDE SEQUENCE</scope>
    <source>
        <strain evidence="1">IBT 22155</strain>
    </source>
</reference>
<dbReference type="EMBL" id="JAPQKL010000002">
    <property type="protein sequence ID" value="KAJ5143795.1"/>
    <property type="molecule type" value="Genomic_DNA"/>
</dbReference>
<reference evidence="1" key="2">
    <citation type="journal article" date="2023" name="IMA Fungus">
        <title>Comparative genomic study of the Penicillium genus elucidates a diverse pangenome and 15 lateral gene transfer events.</title>
        <authorList>
            <person name="Petersen C."/>
            <person name="Sorensen T."/>
            <person name="Nielsen M.R."/>
            <person name="Sondergaard T.E."/>
            <person name="Sorensen J.L."/>
            <person name="Fitzpatrick D.A."/>
            <person name="Frisvad J.C."/>
            <person name="Nielsen K.L."/>
        </authorList>
    </citation>
    <scope>NUCLEOTIDE SEQUENCE</scope>
    <source>
        <strain evidence="1">IBT 22155</strain>
    </source>
</reference>
<evidence type="ECO:0000313" key="1">
    <source>
        <dbReference type="EMBL" id="KAJ5143795.1"/>
    </source>
</evidence>
<proteinExistence type="predicted"/>
<dbReference type="GeneID" id="81402496"/>
<gene>
    <name evidence="1" type="ORF">N7515_002582</name>
</gene>
<organism evidence="1 2">
    <name type="scientific">Penicillium bovifimosum</name>
    <dbReference type="NCBI Taxonomy" id="126998"/>
    <lineage>
        <taxon>Eukaryota</taxon>
        <taxon>Fungi</taxon>
        <taxon>Dikarya</taxon>
        <taxon>Ascomycota</taxon>
        <taxon>Pezizomycotina</taxon>
        <taxon>Eurotiomycetes</taxon>
        <taxon>Eurotiomycetidae</taxon>
        <taxon>Eurotiales</taxon>
        <taxon>Aspergillaceae</taxon>
        <taxon>Penicillium</taxon>
    </lineage>
</organism>
<name>A0A9W9HBT4_9EURO</name>
<sequence>MTSAKFFYDMAPAFDCIGSIAGDNSSLDPRTLKVHQVAPKYRTLNPTRPRTIQSELCRLLVVREGDTDSLATSPTDTERRPFNAVSFGNNQLIAYTDGYLIAPPTLEVFAVVEVKAMIIRNRKQHPEALWQEAAEMVAWIMSDVNSRQCTLGQRIIVSQASTSALCFRFAGVYHDP</sequence>
<protein>
    <submittedName>
        <fullName evidence="1">Uncharacterized protein</fullName>
    </submittedName>
</protein>
<dbReference type="OrthoDB" id="3508621at2759"/>
<dbReference type="Proteomes" id="UP001149079">
    <property type="component" value="Unassembled WGS sequence"/>
</dbReference>
<evidence type="ECO:0000313" key="2">
    <source>
        <dbReference type="Proteomes" id="UP001149079"/>
    </source>
</evidence>
<dbReference type="RefSeq" id="XP_056525439.1">
    <property type="nucleotide sequence ID" value="XM_056663326.1"/>
</dbReference>
<keyword evidence="2" id="KW-1185">Reference proteome</keyword>
<accession>A0A9W9HBT4</accession>
<comment type="caution">
    <text evidence="1">The sequence shown here is derived from an EMBL/GenBank/DDBJ whole genome shotgun (WGS) entry which is preliminary data.</text>
</comment>